<dbReference type="EMBL" id="WCIF01000034">
    <property type="protein sequence ID" value="KAB5433349.1"/>
    <property type="molecule type" value="Genomic_DNA"/>
</dbReference>
<reference evidence="1 3" key="1">
    <citation type="journal article" date="2019" name="Nat. Med.">
        <title>A library of human gut bacterial isolates paired with longitudinal multiomics data enables mechanistic microbiome research.</title>
        <authorList>
            <person name="Poyet M."/>
            <person name="Groussin M."/>
            <person name="Gibbons S.M."/>
            <person name="Avila-Pacheco J."/>
            <person name="Jiang X."/>
            <person name="Kearney S.M."/>
            <person name="Perrotta A.R."/>
            <person name="Berdy B."/>
            <person name="Zhao S."/>
            <person name="Lieberman T.D."/>
            <person name="Swanson P.K."/>
            <person name="Smith M."/>
            <person name="Roesemann S."/>
            <person name="Alexander J.E."/>
            <person name="Rich S.A."/>
            <person name="Livny J."/>
            <person name="Vlamakis H."/>
            <person name="Clish C."/>
            <person name="Bullock K."/>
            <person name="Deik A."/>
            <person name="Scott J."/>
            <person name="Pierce K.A."/>
            <person name="Xavier R.J."/>
            <person name="Alm E.J."/>
        </authorList>
    </citation>
    <scope>NUCLEOTIDE SEQUENCE [LARGE SCALE GENOMIC DNA]</scope>
    <source>
        <strain evidence="1 3">BIOML-A5</strain>
    </source>
</reference>
<organism evidence="2 4">
    <name type="scientific">Phocaeicola vulgatus</name>
    <name type="common">Bacteroides vulgatus</name>
    <dbReference type="NCBI Taxonomy" id="821"/>
    <lineage>
        <taxon>Bacteria</taxon>
        <taxon>Pseudomonadati</taxon>
        <taxon>Bacteroidota</taxon>
        <taxon>Bacteroidia</taxon>
        <taxon>Bacteroidales</taxon>
        <taxon>Bacteroidaceae</taxon>
        <taxon>Phocaeicola</taxon>
    </lineage>
</organism>
<name>A0A412LRK2_PHOVU</name>
<comment type="caution">
    <text evidence="2">The sequence shown here is derived from an EMBL/GenBank/DDBJ whole genome shotgun (WGS) entry which is preliminary data.</text>
</comment>
<evidence type="ECO:0000313" key="2">
    <source>
        <dbReference type="EMBL" id="KAB5433349.1"/>
    </source>
</evidence>
<evidence type="ECO:0000313" key="3">
    <source>
        <dbReference type="Proteomes" id="UP000441522"/>
    </source>
</evidence>
<reference evidence="2 4" key="2">
    <citation type="submission" date="2019-10" db="EMBL/GenBank/DDBJ databases">
        <title>Genome Sequence and Assembly of iSURF_14.</title>
        <authorList>
            <person name="Wucher B.R."/>
            <person name="Ruoff K.L."/>
            <person name="Price C.E."/>
            <person name="Valls R.R."/>
            <person name="O'Toole G.A."/>
        </authorList>
    </citation>
    <scope>NUCLEOTIDE SEQUENCE [LARGE SCALE GENOMIC DNA]</scope>
    <source>
        <strain evidence="2 4">ANK132K_3B</strain>
    </source>
</reference>
<accession>A0A412LRK2</accession>
<evidence type="ECO:0000313" key="4">
    <source>
        <dbReference type="Proteomes" id="UP000462885"/>
    </source>
</evidence>
<gene>
    <name evidence="2" type="ORF">F9Z94_19760</name>
    <name evidence="1" type="ORF">GAS29_17050</name>
</gene>
<dbReference type="EMBL" id="WCWW01000045">
    <property type="protein sequence ID" value="KAB3853423.1"/>
    <property type="molecule type" value="Genomic_DNA"/>
</dbReference>
<protein>
    <submittedName>
        <fullName evidence="2">Uncharacterized protein</fullName>
    </submittedName>
</protein>
<dbReference type="Proteomes" id="UP000462885">
    <property type="component" value="Unassembled WGS sequence"/>
</dbReference>
<dbReference type="AlphaFoldDB" id="A0A412LRK2"/>
<dbReference type="Proteomes" id="UP000441522">
    <property type="component" value="Unassembled WGS sequence"/>
</dbReference>
<sequence length="526" mass="61797">MVKRISRKIPYLNNLIAKEFAILDSLQSKVASQDVPKTSEECFALFLLKWLQKTITPDFLDSKFKQLNEKGIFGSFKVNQENNSDYDKQVFLNNLIQKYLEASSLKMLNKKLLKNITTIIIELQNNKNEISQKQYEALLFFEYCHTFSSVSQWKGFTNERLLVYVRILKQAIEKASLLSKAKKEIKSQMIHTQPDEDFFRSYFDFPAEPENNLKRIENFFNDFFRITDVCLNYQEWKSIIHGIKFFEERLWLSLYIKPHQCPDILEDNVFGTNKILILNNHLKRQIVSMLYYWYYGLFEGGYANIFFTILHKEPNSRESNAFLRLFAIEKGIKLKQYIQDRYAIYCSQKGIGESKQIECLKRNPKLQETGDNMENNTDTDAIRHLEKPDNFTDERITFLSKLLASTTNDKTGLIEIDEQEYLSYFLGGKGKKLIKDQFINWKGSRYSLKYFITTLYTKRAKLKDGSWQIVANTFTVISKGKKIQFKSSTSYSNLNEPNPLNDADKKNKELIDECIKRAMTITTKEN</sequence>
<proteinExistence type="predicted"/>
<dbReference type="RefSeq" id="WP_005849270.1">
    <property type="nucleotide sequence ID" value="NZ_CP181423.1"/>
</dbReference>
<evidence type="ECO:0000313" key="1">
    <source>
        <dbReference type="EMBL" id="KAB3853423.1"/>
    </source>
</evidence>